<accession>A0ABQ5I4K2</accession>
<keyword evidence="3" id="KW-0808">Transferase</keyword>
<feature type="compositionally biased region" description="Basic and acidic residues" evidence="1">
    <location>
        <begin position="9"/>
        <end position="26"/>
    </location>
</feature>
<feature type="domain" description="Reverse transcriptase Ty1/copia-type" evidence="2">
    <location>
        <begin position="139"/>
        <end position="219"/>
    </location>
</feature>
<dbReference type="CDD" id="cd09272">
    <property type="entry name" value="RNase_HI_RT_Ty1"/>
    <property type="match status" value="1"/>
</dbReference>
<reference evidence="3" key="2">
    <citation type="submission" date="2022-01" db="EMBL/GenBank/DDBJ databases">
        <authorList>
            <person name="Yamashiro T."/>
            <person name="Shiraishi A."/>
            <person name="Satake H."/>
            <person name="Nakayama K."/>
        </authorList>
    </citation>
    <scope>NUCLEOTIDE SEQUENCE</scope>
</reference>
<evidence type="ECO:0000256" key="1">
    <source>
        <dbReference type="SAM" id="MobiDB-lite"/>
    </source>
</evidence>
<dbReference type="Pfam" id="PF07727">
    <property type="entry name" value="RVT_2"/>
    <property type="match status" value="2"/>
</dbReference>
<proteinExistence type="predicted"/>
<feature type="non-terminal residue" evidence="3">
    <location>
        <position position="1"/>
    </location>
</feature>
<gene>
    <name evidence="3" type="ORF">Tco_1090526</name>
</gene>
<dbReference type="SUPFAM" id="SSF56672">
    <property type="entry name" value="DNA/RNA polymerases"/>
    <property type="match status" value="1"/>
</dbReference>
<feature type="domain" description="Reverse transcriptase Ty1/copia-type" evidence="2">
    <location>
        <begin position="268"/>
        <end position="317"/>
    </location>
</feature>
<name>A0ABQ5I4K2_9ASTR</name>
<dbReference type="InterPro" id="IPR013103">
    <property type="entry name" value="RVT_2"/>
</dbReference>
<dbReference type="GO" id="GO:0003964">
    <property type="term" value="F:RNA-directed DNA polymerase activity"/>
    <property type="evidence" value="ECO:0007669"/>
    <property type="project" value="UniProtKB-KW"/>
</dbReference>
<keyword evidence="3" id="KW-0548">Nucleotidyltransferase</keyword>
<organism evidence="3 4">
    <name type="scientific">Tanacetum coccineum</name>
    <dbReference type="NCBI Taxonomy" id="301880"/>
    <lineage>
        <taxon>Eukaryota</taxon>
        <taxon>Viridiplantae</taxon>
        <taxon>Streptophyta</taxon>
        <taxon>Embryophyta</taxon>
        <taxon>Tracheophyta</taxon>
        <taxon>Spermatophyta</taxon>
        <taxon>Magnoliopsida</taxon>
        <taxon>eudicotyledons</taxon>
        <taxon>Gunneridae</taxon>
        <taxon>Pentapetalae</taxon>
        <taxon>asterids</taxon>
        <taxon>campanulids</taxon>
        <taxon>Asterales</taxon>
        <taxon>Asteraceae</taxon>
        <taxon>Asteroideae</taxon>
        <taxon>Anthemideae</taxon>
        <taxon>Anthemidinae</taxon>
        <taxon>Tanacetum</taxon>
    </lineage>
</organism>
<reference evidence="3" key="1">
    <citation type="journal article" date="2022" name="Int. J. Mol. Sci.">
        <title>Draft Genome of Tanacetum Coccineum: Genomic Comparison of Closely Related Tanacetum-Family Plants.</title>
        <authorList>
            <person name="Yamashiro T."/>
            <person name="Shiraishi A."/>
            <person name="Nakayama K."/>
            <person name="Satake H."/>
        </authorList>
    </citation>
    <scope>NUCLEOTIDE SEQUENCE</scope>
</reference>
<dbReference type="InterPro" id="IPR043502">
    <property type="entry name" value="DNA/RNA_pol_sf"/>
</dbReference>
<evidence type="ECO:0000259" key="2">
    <source>
        <dbReference type="Pfam" id="PF07727"/>
    </source>
</evidence>
<feature type="compositionally biased region" description="Low complexity" evidence="1">
    <location>
        <begin position="71"/>
        <end position="82"/>
    </location>
</feature>
<evidence type="ECO:0000313" key="4">
    <source>
        <dbReference type="Proteomes" id="UP001151760"/>
    </source>
</evidence>
<dbReference type="PANTHER" id="PTHR11439">
    <property type="entry name" value="GAG-POL-RELATED RETROTRANSPOSON"/>
    <property type="match status" value="1"/>
</dbReference>
<dbReference type="PANTHER" id="PTHR11439:SF515">
    <property type="entry name" value="GAG-POL POLYPROTEIN"/>
    <property type="match status" value="1"/>
</dbReference>
<dbReference type="Proteomes" id="UP001151760">
    <property type="component" value="Unassembled WGS sequence"/>
</dbReference>
<feature type="region of interest" description="Disordered" evidence="1">
    <location>
        <begin position="1"/>
        <end position="38"/>
    </location>
</feature>
<protein>
    <submittedName>
        <fullName evidence="3">RNA-directed DNA polymerase</fullName>
    </submittedName>
</protein>
<evidence type="ECO:0000313" key="3">
    <source>
        <dbReference type="EMBL" id="GJT95008.1"/>
    </source>
</evidence>
<keyword evidence="3" id="KW-0695">RNA-directed DNA polymerase</keyword>
<sequence>NPLLPYDPRIIKEVQELKPQSKDTRRTSGNTTRNDPFPPFLIIEAQTQVIEQVAVRSGMDSKMAELQSPITSVGSTSPASSTTGGGAPKRNRLLTDIYEECDELLFMQDTDEPTSYLTAAKDREWVKAMKVELDATEKNQTWSLVDLPVGRKPIGLKWVYKLKRDPSGNILKYKAILVAKGYVQKPGVDFDEVFAPVARIETIRIILALASSHGWKANHQEKVYKLSKALYGLRQAPRAWNSRLEKFLKGLNFTRCGLEYGVYTRKQHEFKMRDMGLLSYYLGIEVTQHEDGITLKQSAYARNVLLKAGMADCNPSKSLIEHKEELTKDEGGVLVNPTLFRSIIGGLRFMEKPTVKHMQAVKRILRYIKGTIDYGLVYTKYHKGDLITGYSDSNHARDVEDRRSTGGNVFYLKENLVTWGSKKQQCVVLSSCEAEFMAATTATCQGIWVSRLVQEITGKKTGPFVLYLDNNSAIELIKNPVFHERSKHIDWRYHFIRECVERGDVVIKYVCSKEQRADILTKPLPRIQFIEMRKMMGVKNITNSELGGKCWLNSDSLVLLLIFLCPARFYLTK</sequence>
<dbReference type="EMBL" id="BQNB010020349">
    <property type="protein sequence ID" value="GJT95008.1"/>
    <property type="molecule type" value="Genomic_DNA"/>
</dbReference>
<keyword evidence="4" id="KW-1185">Reference proteome</keyword>
<feature type="region of interest" description="Disordered" evidence="1">
    <location>
        <begin position="67"/>
        <end position="90"/>
    </location>
</feature>
<comment type="caution">
    <text evidence="3">The sequence shown here is derived from an EMBL/GenBank/DDBJ whole genome shotgun (WGS) entry which is preliminary data.</text>
</comment>